<evidence type="ECO:0000313" key="1">
    <source>
        <dbReference type="EMBL" id="KAL0384911.1"/>
    </source>
</evidence>
<dbReference type="PANTHER" id="PTHR33116">
    <property type="entry name" value="REVERSE TRANSCRIPTASE ZINC-BINDING DOMAIN-CONTAINING PROTEIN-RELATED-RELATED"/>
    <property type="match status" value="1"/>
</dbReference>
<protein>
    <submittedName>
        <fullName evidence="1">Uncharacterized protein</fullName>
    </submittedName>
</protein>
<comment type="caution">
    <text evidence="1">The sequence shown here is derived from an EMBL/GenBank/DDBJ whole genome shotgun (WGS) entry which is preliminary data.</text>
</comment>
<dbReference type="AlphaFoldDB" id="A0AAW2RZM0"/>
<sequence length="247" mass="28273">MAFRSKRALFATLKDCIWKRIQGWHEITLSKAGKAILIQAVIQAIPTYAMSCFRLPKTLLHEFQALAANFFWHDGDRHLIHWFDWKHMCSSKLEGGFGFAIWKLLIWLYSLKNSGIFSPVGTRPSYTWWSLLAAKDLLQAGCKWRIGTGRSVLVWQDPWLPRAPSFYTLTAMPVGGSNMHVSELIQEDTREWDCELINTIFGPEDCEMILQIPLSCVGGHDLLVWHYSRNGLFSVRSAYHLALSLAT</sequence>
<dbReference type="EMBL" id="JACGWJ010000012">
    <property type="protein sequence ID" value="KAL0384911.1"/>
    <property type="molecule type" value="Genomic_DNA"/>
</dbReference>
<name>A0AAW2RZM0_SESRA</name>
<reference evidence="1" key="1">
    <citation type="submission" date="2020-06" db="EMBL/GenBank/DDBJ databases">
        <authorList>
            <person name="Li T."/>
            <person name="Hu X."/>
            <person name="Zhang T."/>
            <person name="Song X."/>
            <person name="Zhang H."/>
            <person name="Dai N."/>
            <person name="Sheng W."/>
            <person name="Hou X."/>
            <person name="Wei L."/>
        </authorList>
    </citation>
    <scope>NUCLEOTIDE SEQUENCE</scope>
    <source>
        <strain evidence="1">G02</strain>
        <tissue evidence="1">Leaf</tissue>
    </source>
</reference>
<gene>
    <name evidence="1" type="ORF">Sradi_2885400</name>
</gene>
<organism evidence="1">
    <name type="scientific">Sesamum radiatum</name>
    <name type="common">Black benniseed</name>
    <dbReference type="NCBI Taxonomy" id="300843"/>
    <lineage>
        <taxon>Eukaryota</taxon>
        <taxon>Viridiplantae</taxon>
        <taxon>Streptophyta</taxon>
        <taxon>Embryophyta</taxon>
        <taxon>Tracheophyta</taxon>
        <taxon>Spermatophyta</taxon>
        <taxon>Magnoliopsida</taxon>
        <taxon>eudicotyledons</taxon>
        <taxon>Gunneridae</taxon>
        <taxon>Pentapetalae</taxon>
        <taxon>asterids</taxon>
        <taxon>lamiids</taxon>
        <taxon>Lamiales</taxon>
        <taxon>Pedaliaceae</taxon>
        <taxon>Sesamum</taxon>
    </lineage>
</organism>
<accession>A0AAW2RZM0</accession>
<reference evidence="1" key="2">
    <citation type="journal article" date="2024" name="Plant">
        <title>Genomic evolution and insights into agronomic trait innovations of Sesamum species.</title>
        <authorList>
            <person name="Miao H."/>
            <person name="Wang L."/>
            <person name="Qu L."/>
            <person name="Liu H."/>
            <person name="Sun Y."/>
            <person name="Le M."/>
            <person name="Wang Q."/>
            <person name="Wei S."/>
            <person name="Zheng Y."/>
            <person name="Lin W."/>
            <person name="Duan Y."/>
            <person name="Cao H."/>
            <person name="Xiong S."/>
            <person name="Wang X."/>
            <person name="Wei L."/>
            <person name="Li C."/>
            <person name="Ma Q."/>
            <person name="Ju M."/>
            <person name="Zhao R."/>
            <person name="Li G."/>
            <person name="Mu C."/>
            <person name="Tian Q."/>
            <person name="Mei H."/>
            <person name="Zhang T."/>
            <person name="Gao T."/>
            <person name="Zhang H."/>
        </authorList>
    </citation>
    <scope>NUCLEOTIDE SEQUENCE</scope>
    <source>
        <strain evidence="1">G02</strain>
    </source>
</reference>
<proteinExistence type="predicted"/>
<dbReference type="PANTHER" id="PTHR33116:SF86">
    <property type="entry name" value="REVERSE TRANSCRIPTASE DOMAIN-CONTAINING PROTEIN"/>
    <property type="match status" value="1"/>
</dbReference>